<dbReference type="PATRIC" id="fig|45658.8.peg.4136"/>
<dbReference type="GO" id="GO:0000976">
    <property type="term" value="F:transcription cis-regulatory region binding"/>
    <property type="evidence" value="ECO:0007669"/>
    <property type="project" value="TreeGrafter"/>
</dbReference>
<name>A0A1E3WJ22_9VIBR</name>
<dbReference type="PROSITE" id="PS00041">
    <property type="entry name" value="HTH_ARAC_FAMILY_1"/>
    <property type="match status" value="1"/>
</dbReference>
<organism evidence="5 6">
    <name type="scientific">Vibrio scophthalmi</name>
    <dbReference type="NCBI Taxonomy" id="45658"/>
    <lineage>
        <taxon>Bacteria</taxon>
        <taxon>Pseudomonadati</taxon>
        <taxon>Pseudomonadota</taxon>
        <taxon>Gammaproteobacteria</taxon>
        <taxon>Vibrionales</taxon>
        <taxon>Vibrionaceae</taxon>
        <taxon>Vibrio</taxon>
    </lineage>
</organism>
<protein>
    <submittedName>
        <fullName evidence="5">Ornithine utilization regulator</fullName>
    </submittedName>
</protein>
<dbReference type="RefSeq" id="WP_009386529.1">
    <property type="nucleotide sequence ID" value="NZ_JAPQMS010000011.1"/>
</dbReference>
<dbReference type="SMART" id="SM00342">
    <property type="entry name" value="HTH_ARAC"/>
    <property type="match status" value="1"/>
</dbReference>
<reference evidence="5 6" key="1">
    <citation type="submission" date="2016-08" db="EMBL/GenBank/DDBJ databases">
        <title>Genome sequencing of Vibrio scophthalmi strain FP3289, an isolated from Paralichthys olivaceus.</title>
        <authorList>
            <person name="Han H.-J."/>
        </authorList>
    </citation>
    <scope>NUCLEOTIDE SEQUENCE [LARGE SCALE GENOMIC DNA]</scope>
    <source>
        <strain evidence="5 6">FP3289</strain>
    </source>
</reference>
<dbReference type="EMBL" id="MDCJ01000007">
    <property type="protein sequence ID" value="ODS05017.1"/>
    <property type="molecule type" value="Genomic_DNA"/>
</dbReference>
<dbReference type="InterPro" id="IPR009057">
    <property type="entry name" value="Homeodomain-like_sf"/>
</dbReference>
<gene>
    <name evidence="5" type="ORF">VSF3289_04157</name>
</gene>
<dbReference type="PANTHER" id="PTHR47894:SF1">
    <property type="entry name" value="HTH-TYPE TRANSCRIPTIONAL REGULATOR VQSM"/>
    <property type="match status" value="1"/>
</dbReference>
<feature type="domain" description="HTH araC/xylS-type" evidence="4">
    <location>
        <begin position="230"/>
        <end position="312"/>
    </location>
</feature>
<evidence type="ECO:0000313" key="5">
    <source>
        <dbReference type="EMBL" id="ODS05017.1"/>
    </source>
</evidence>
<dbReference type="Pfam" id="PF12833">
    <property type="entry name" value="HTH_18"/>
    <property type="match status" value="1"/>
</dbReference>
<comment type="caution">
    <text evidence="5">The sequence shown here is derived from an EMBL/GenBank/DDBJ whole genome shotgun (WGS) entry which is preliminary data.</text>
</comment>
<proteinExistence type="predicted"/>
<evidence type="ECO:0000256" key="2">
    <source>
        <dbReference type="ARBA" id="ARBA00023125"/>
    </source>
</evidence>
<dbReference type="OrthoDB" id="6396588at2"/>
<dbReference type="Gene3D" id="1.10.10.60">
    <property type="entry name" value="Homeodomain-like"/>
    <property type="match status" value="1"/>
</dbReference>
<dbReference type="GO" id="GO:0003700">
    <property type="term" value="F:DNA-binding transcription factor activity"/>
    <property type="evidence" value="ECO:0007669"/>
    <property type="project" value="InterPro"/>
</dbReference>
<dbReference type="InterPro" id="IPR018060">
    <property type="entry name" value="HTH_AraC"/>
</dbReference>
<dbReference type="InterPro" id="IPR018062">
    <property type="entry name" value="HTH_AraC-typ_CS"/>
</dbReference>
<sequence length="315" mass="35268">MSEKKRSASFASSIMLDILSAGLNKLSLRDLSTCYSHDKAHIPLETKREFVSFVGRRYGLPILLKAGTGVCDFVDTPIGKALLSRSTPHSLLNKWQRLEKYIHSNHYIVCTFGSTYAQISHQSRGDSSPTIEEDLAVLGVICGLIHYITDSSVTLTLDERGQHPVFHYPGIVTDKPIEHNEVWYVHWSRHIPSSDLPPLLDIAETNELSSIGIVAQTKKAIEGVGLLEANIRNTATLMGLSTRSLQRYLNTHNAKFASVLQKVRVHRASHLLLENSLSFAEIGFVCGFSDQAHFNRLFKKWTGMSPKQYCQFKSD</sequence>
<keyword evidence="3" id="KW-0804">Transcription</keyword>
<evidence type="ECO:0000259" key="4">
    <source>
        <dbReference type="PROSITE" id="PS01124"/>
    </source>
</evidence>
<accession>A0A1E3WJ22</accession>
<dbReference type="AlphaFoldDB" id="A0A1E3WJ22"/>
<dbReference type="PANTHER" id="PTHR47894">
    <property type="entry name" value="HTH-TYPE TRANSCRIPTIONAL REGULATOR GADX"/>
    <property type="match status" value="1"/>
</dbReference>
<keyword evidence="2" id="KW-0238">DNA-binding</keyword>
<dbReference type="PROSITE" id="PS01124">
    <property type="entry name" value="HTH_ARAC_FAMILY_2"/>
    <property type="match status" value="1"/>
</dbReference>
<dbReference type="Proteomes" id="UP000095131">
    <property type="component" value="Unassembled WGS sequence"/>
</dbReference>
<evidence type="ECO:0000256" key="3">
    <source>
        <dbReference type="ARBA" id="ARBA00023163"/>
    </source>
</evidence>
<evidence type="ECO:0000256" key="1">
    <source>
        <dbReference type="ARBA" id="ARBA00023015"/>
    </source>
</evidence>
<dbReference type="GO" id="GO:0005829">
    <property type="term" value="C:cytosol"/>
    <property type="evidence" value="ECO:0007669"/>
    <property type="project" value="TreeGrafter"/>
</dbReference>
<dbReference type="SUPFAM" id="SSF46689">
    <property type="entry name" value="Homeodomain-like"/>
    <property type="match status" value="1"/>
</dbReference>
<keyword evidence="1" id="KW-0805">Transcription regulation</keyword>
<evidence type="ECO:0000313" key="6">
    <source>
        <dbReference type="Proteomes" id="UP000095131"/>
    </source>
</evidence>